<evidence type="ECO:0000256" key="2">
    <source>
        <dbReference type="ARBA" id="ARBA00008066"/>
    </source>
</evidence>
<protein>
    <recommendedName>
        <fullName evidence="9">Amino acid transporter transmembrane domain-containing protein</fullName>
    </recommendedName>
</protein>
<accession>A2DI84</accession>
<feature type="transmembrane region" description="Helical" evidence="8">
    <location>
        <begin position="112"/>
        <end position="130"/>
    </location>
</feature>
<evidence type="ECO:0000256" key="7">
    <source>
        <dbReference type="ARBA" id="ARBA00023136"/>
    </source>
</evidence>
<keyword evidence="5" id="KW-0029">Amino-acid transport</keyword>
<organism evidence="10 11">
    <name type="scientific">Trichomonas vaginalis (strain ATCC PRA-98 / G3)</name>
    <dbReference type="NCBI Taxonomy" id="412133"/>
    <lineage>
        <taxon>Eukaryota</taxon>
        <taxon>Metamonada</taxon>
        <taxon>Parabasalia</taxon>
        <taxon>Trichomonadida</taxon>
        <taxon>Trichomonadidae</taxon>
        <taxon>Trichomonas</taxon>
    </lineage>
</organism>
<dbReference type="SMR" id="A2DI84"/>
<evidence type="ECO:0000256" key="6">
    <source>
        <dbReference type="ARBA" id="ARBA00022989"/>
    </source>
</evidence>
<dbReference type="KEGG" id="tva:5465410"/>
<dbReference type="InParanoid" id="A2DI84"/>
<gene>
    <name evidence="10" type="ORF">TVAG_129880</name>
</gene>
<evidence type="ECO:0000259" key="9">
    <source>
        <dbReference type="Pfam" id="PF01490"/>
    </source>
</evidence>
<name>A2DI84_TRIV3</name>
<feature type="transmembrane region" description="Helical" evidence="8">
    <location>
        <begin position="180"/>
        <end position="202"/>
    </location>
</feature>
<dbReference type="InterPro" id="IPR013057">
    <property type="entry name" value="AA_transpt_TM"/>
</dbReference>
<feature type="domain" description="Amino acid transporter transmembrane" evidence="9">
    <location>
        <begin position="31"/>
        <end position="236"/>
    </location>
</feature>
<reference evidence="10" key="2">
    <citation type="journal article" date="2007" name="Science">
        <title>Draft genome sequence of the sexually transmitted pathogen Trichomonas vaginalis.</title>
        <authorList>
            <person name="Carlton J.M."/>
            <person name="Hirt R.P."/>
            <person name="Silva J.C."/>
            <person name="Delcher A.L."/>
            <person name="Schatz M."/>
            <person name="Zhao Q."/>
            <person name="Wortman J.R."/>
            <person name="Bidwell S.L."/>
            <person name="Alsmark U.C.M."/>
            <person name="Besteiro S."/>
            <person name="Sicheritz-Ponten T."/>
            <person name="Noel C.J."/>
            <person name="Dacks J.B."/>
            <person name="Foster P.G."/>
            <person name="Simillion C."/>
            <person name="Van de Peer Y."/>
            <person name="Miranda-Saavedra D."/>
            <person name="Barton G.J."/>
            <person name="Westrop G.D."/>
            <person name="Mueller S."/>
            <person name="Dessi D."/>
            <person name="Fiori P.L."/>
            <person name="Ren Q."/>
            <person name="Paulsen I."/>
            <person name="Zhang H."/>
            <person name="Bastida-Corcuera F.D."/>
            <person name="Simoes-Barbosa A."/>
            <person name="Brown M.T."/>
            <person name="Hayes R.D."/>
            <person name="Mukherjee M."/>
            <person name="Okumura C.Y."/>
            <person name="Schneider R."/>
            <person name="Smith A.J."/>
            <person name="Vanacova S."/>
            <person name="Villalvazo M."/>
            <person name="Haas B.J."/>
            <person name="Pertea M."/>
            <person name="Feldblyum T.V."/>
            <person name="Utterback T.R."/>
            <person name="Shu C.L."/>
            <person name="Osoegawa K."/>
            <person name="de Jong P.J."/>
            <person name="Hrdy I."/>
            <person name="Horvathova L."/>
            <person name="Zubacova Z."/>
            <person name="Dolezal P."/>
            <person name="Malik S.B."/>
            <person name="Logsdon J.M. Jr."/>
            <person name="Henze K."/>
            <person name="Gupta A."/>
            <person name="Wang C.C."/>
            <person name="Dunne R.L."/>
            <person name="Upcroft J.A."/>
            <person name="Upcroft P."/>
            <person name="White O."/>
            <person name="Salzberg S.L."/>
            <person name="Tang P."/>
            <person name="Chiu C.-H."/>
            <person name="Lee Y.-S."/>
            <person name="Embley T.M."/>
            <person name="Coombs G.H."/>
            <person name="Mottram J.C."/>
            <person name="Tachezy J."/>
            <person name="Fraser-Liggett C.M."/>
            <person name="Johnson P.J."/>
        </authorList>
    </citation>
    <scope>NUCLEOTIDE SEQUENCE [LARGE SCALE GENOMIC DNA]</scope>
    <source>
        <strain evidence="10">G3</strain>
    </source>
</reference>
<dbReference type="Pfam" id="PF01490">
    <property type="entry name" value="Aa_trans"/>
    <property type="match status" value="1"/>
</dbReference>
<dbReference type="PANTHER" id="PTHR22950">
    <property type="entry name" value="AMINO ACID TRANSPORTER"/>
    <property type="match status" value="1"/>
</dbReference>
<keyword evidence="7 8" id="KW-0472">Membrane</keyword>
<dbReference type="VEuPathDB" id="TrichDB:TVAGG3_0712270"/>
<evidence type="ECO:0000313" key="11">
    <source>
        <dbReference type="Proteomes" id="UP000001542"/>
    </source>
</evidence>
<dbReference type="RefSeq" id="XP_001580866.1">
    <property type="nucleotide sequence ID" value="XM_001580816.1"/>
</dbReference>
<evidence type="ECO:0000256" key="5">
    <source>
        <dbReference type="ARBA" id="ARBA00022970"/>
    </source>
</evidence>
<evidence type="ECO:0000256" key="8">
    <source>
        <dbReference type="SAM" id="Phobius"/>
    </source>
</evidence>
<evidence type="ECO:0000256" key="3">
    <source>
        <dbReference type="ARBA" id="ARBA00022448"/>
    </source>
</evidence>
<keyword evidence="11" id="KW-1185">Reference proteome</keyword>
<dbReference type="VEuPathDB" id="TrichDB:TVAG_129880"/>
<reference evidence="10" key="1">
    <citation type="submission" date="2006-10" db="EMBL/GenBank/DDBJ databases">
        <authorList>
            <person name="Amadeo P."/>
            <person name="Zhao Q."/>
            <person name="Wortman J."/>
            <person name="Fraser-Liggett C."/>
            <person name="Carlton J."/>
        </authorList>
    </citation>
    <scope>NUCLEOTIDE SEQUENCE</scope>
    <source>
        <strain evidence="10">G3</strain>
    </source>
</reference>
<feature type="transmembrane region" description="Helical" evidence="8">
    <location>
        <begin position="214"/>
        <end position="236"/>
    </location>
</feature>
<dbReference type="EMBL" id="DS113203">
    <property type="protein sequence ID" value="EAY19880.1"/>
    <property type="molecule type" value="Genomic_DNA"/>
</dbReference>
<dbReference type="OrthoDB" id="28208at2759"/>
<proteinExistence type="inferred from homology"/>
<dbReference type="GO" id="GO:0016020">
    <property type="term" value="C:membrane"/>
    <property type="evidence" value="ECO:0007669"/>
    <property type="project" value="UniProtKB-SubCell"/>
</dbReference>
<comment type="similarity">
    <text evidence="2">Belongs to the amino acid/polyamine transporter 2 family.</text>
</comment>
<keyword evidence="3" id="KW-0813">Transport</keyword>
<keyword evidence="4 8" id="KW-0812">Transmembrane</keyword>
<evidence type="ECO:0000313" key="10">
    <source>
        <dbReference type="EMBL" id="EAY19880.1"/>
    </source>
</evidence>
<dbReference type="GO" id="GO:0006865">
    <property type="term" value="P:amino acid transport"/>
    <property type="evidence" value="ECO:0007669"/>
    <property type="project" value="UniProtKB-KW"/>
</dbReference>
<feature type="transmembrane region" description="Helical" evidence="8">
    <location>
        <begin position="37"/>
        <end position="58"/>
    </location>
</feature>
<evidence type="ECO:0000256" key="1">
    <source>
        <dbReference type="ARBA" id="ARBA00004141"/>
    </source>
</evidence>
<evidence type="ECO:0000256" key="4">
    <source>
        <dbReference type="ARBA" id="ARBA00022692"/>
    </source>
</evidence>
<dbReference type="PANTHER" id="PTHR22950:SF458">
    <property type="entry name" value="SODIUM-COUPLED NEUTRAL AMINO ACID TRANSPORTER 11-RELATED"/>
    <property type="match status" value="1"/>
</dbReference>
<feature type="transmembrane region" description="Helical" evidence="8">
    <location>
        <begin position="70"/>
        <end position="92"/>
    </location>
</feature>
<keyword evidence="6 8" id="KW-1133">Transmembrane helix</keyword>
<dbReference type="Proteomes" id="UP000001542">
    <property type="component" value="Unassembled WGS sequence"/>
</dbReference>
<comment type="subcellular location">
    <subcellularLocation>
        <location evidence="1">Membrane</location>
        <topology evidence="1">Multi-pass membrane protein</topology>
    </subcellularLocation>
</comment>
<sequence length="248" mass="27400">MLFYFGAFIAQGIIHFLIKSNKPAEGFSLGKFKGISVFQSIALLSLGFTLPLCSLPILDKFNQELKPRRIALAITTTLAFIIVVVPSCLGYVMFGDQTKQVILQNFTDNKLFIGVGASFFVAVTFSYPCLNRQILSSWSTIIYSEGDPFKLDKCKYAAVQFISHVFPVAFGMVVPNSGPILQICGAIGGCIVDFSIPALLWLVYRKPGWKSWDLYGCILLFLFGLVSCGISLYFGITDLILQVKETPK</sequence>
<dbReference type="AlphaFoldDB" id="A2DI84"/>
<feature type="transmembrane region" description="Helical" evidence="8">
    <location>
        <begin position="156"/>
        <end position="174"/>
    </location>
</feature>